<dbReference type="EMBL" id="BGPR01006865">
    <property type="protein sequence ID" value="GBN22429.1"/>
    <property type="molecule type" value="Genomic_DNA"/>
</dbReference>
<sequence length="162" mass="18920">MKLTPDILSPRMLRWFQMLNAYDFTIIHRPGKKIQNADALSRLPLETPETDIPSPPEVLFLEELHNPPVKADEIFQATLRDPVLSRVLNWVLKGWPESAKECRIFYLKRHEFSVHKDCLLRRNRVVIPEVLSGRVLDELHISHPRIEKNEITCSLLRLVAKD</sequence>
<dbReference type="PANTHER" id="PTHR37984:SF12">
    <property type="entry name" value="RIBONUCLEASE H"/>
    <property type="match status" value="1"/>
</dbReference>
<evidence type="ECO:0000313" key="1">
    <source>
        <dbReference type="EMBL" id="GBN22429.1"/>
    </source>
</evidence>
<gene>
    <name evidence="1" type="ORF">AVEN_224009_1</name>
</gene>
<dbReference type="PANTHER" id="PTHR37984">
    <property type="entry name" value="PROTEIN CBG26694"/>
    <property type="match status" value="1"/>
</dbReference>
<evidence type="ECO:0000313" key="2">
    <source>
        <dbReference type="Proteomes" id="UP000499080"/>
    </source>
</evidence>
<dbReference type="AlphaFoldDB" id="A0A4Y2M6Y6"/>
<name>A0A4Y2M6Y6_ARAVE</name>
<accession>A0A4Y2M6Y6</accession>
<comment type="caution">
    <text evidence="1">The sequence shown here is derived from an EMBL/GenBank/DDBJ whole genome shotgun (WGS) entry which is preliminary data.</text>
</comment>
<organism evidence="1 2">
    <name type="scientific">Araneus ventricosus</name>
    <name type="common">Orbweaver spider</name>
    <name type="synonym">Epeira ventricosa</name>
    <dbReference type="NCBI Taxonomy" id="182803"/>
    <lineage>
        <taxon>Eukaryota</taxon>
        <taxon>Metazoa</taxon>
        <taxon>Ecdysozoa</taxon>
        <taxon>Arthropoda</taxon>
        <taxon>Chelicerata</taxon>
        <taxon>Arachnida</taxon>
        <taxon>Araneae</taxon>
        <taxon>Araneomorphae</taxon>
        <taxon>Entelegynae</taxon>
        <taxon>Araneoidea</taxon>
        <taxon>Araneidae</taxon>
        <taxon>Araneus</taxon>
    </lineage>
</organism>
<keyword evidence="2" id="KW-1185">Reference proteome</keyword>
<dbReference type="OrthoDB" id="6415283at2759"/>
<evidence type="ECO:0008006" key="3">
    <source>
        <dbReference type="Google" id="ProtNLM"/>
    </source>
</evidence>
<reference evidence="1 2" key="1">
    <citation type="journal article" date="2019" name="Sci. Rep.">
        <title>Orb-weaving spider Araneus ventricosus genome elucidates the spidroin gene catalogue.</title>
        <authorList>
            <person name="Kono N."/>
            <person name="Nakamura H."/>
            <person name="Ohtoshi R."/>
            <person name="Moran D.A.P."/>
            <person name="Shinohara A."/>
            <person name="Yoshida Y."/>
            <person name="Fujiwara M."/>
            <person name="Mori M."/>
            <person name="Tomita M."/>
            <person name="Arakawa K."/>
        </authorList>
    </citation>
    <scope>NUCLEOTIDE SEQUENCE [LARGE SCALE GENOMIC DNA]</scope>
</reference>
<dbReference type="InterPro" id="IPR050951">
    <property type="entry name" value="Retrovirus_Pol_polyprotein"/>
</dbReference>
<proteinExistence type="predicted"/>
<protein>
    <recommendedName>
        <fullName evidence="3">Reverse transcriptase RNase H-like domain-containing protein</fullName>
    </recommendedName>
</protein>
<dbReference type="Proteomes" id="UP000499080">
    <property type="component" value="Unassembled WGS sequence"/>
</dbReference>